<proteinExistence type="inferred from homology"/>
<reference evidence="9 10" key="1">
    <citation type="submission" date="2019-01" db="EMBL/GenBank/DDBJ databases">
        <authorList>
            <person name="Chen W.-M."/>
        </authorList>
    </citation>
    <scope>NUCLEOTIDE SEQUENCE [LARGE SCALE GENOMIC DNA]</scope>
    <source>
        <strain evidence="9 10">TLA-22</strain>
    </source>
</reference>
<accession>A0A437J440</accession>
<comment type="similarity">
    <text evidence="2">Belongs to the FAD-binding monooxygenase family.</text>
</comment>
<evidence type="ECO:0000256" key="7">
    <source>
        <dbReference type="ARBA" id="ARBA00023033"/>
    </source>
</evidence>
<dbReference type="AlphaFoldDB" id="A0A437J440"/>
<dbReference type="PANTHER" id="PTHR43098">
    <property type="entry name" value="L-ORNITHINE N(5)-MONOOXYGENASE-RELATED"/>
    <property type="match status" value="1"/>
</dbReference>
<name>A0A437J440_9SPHN</name>
<keyword evidence="10" id="KW-1185">Reference proteome</keyword>
<dbReference type="PANTHER" id="PTHR43098:SF3">
    <property type="entry name" value="L-ORNITHINE N(5)-MONOOXYGENASE-RELATED"/>
    <property type="match status" value="1"/>
</dbReference>
<organism evidence="9 10">
    <name type="scientific">Sphingobium algorifonticola</name>
    <dbReference type="NCBI Taxonomy" id="2008318"/>
    <lineage>
        <taxon>Bacteria</taxon>
        <taxon>Pseudomonadati</taxon>
        <taxon>Pseudomonadota</taxon>
        <taxon>Alphaproteobacteria</taxon>
        <taxon>Sphingomonadales</taxon>
        <taxon>Sphingomonadaceae</taxon>
        <taxon>Sphingobium</taxon>
    </lineage>
</organism>
<dbReference type="SUPFAM" id="SSF51905">
    <property type="entry name" value="FAD/NAD(P)-binding domain"/>
    <property type="match status" value="2"/>
</dbReference>
<feature type="domain" description="FAD/NAD(P)-binding" evidence="8">
    <location>
        <begin position="10"/>
        <end position="220"/>
    </location>
</feature>
<dbReference type="Proteomes" id="UP000282977">
    <property type="component" value="Unassembled WGS sequence"/>
</dbReference>
<dbReference type="GO" id="GO:0004497">
    <property type="term" value="F:monooxygenase activity"/>
    <property type="evidence" value="ECO:0007669"/>
    <property type="project" value="UniProtKB-KW"/>
</dbReference>
<dbReference type="Pfam" id="PF07992">
    <property type="entry name" value="Pyr_redox_2"/>
    <property type="match status" value="1"/>
</dbReference>
<keyword evidence="6" id="KW-0560">Oxidoreductase</keyword>
<dbReference type="InterPro" id="IPR050775">
    <property type="entry name" value="FAD-binding_Monooxygenases"/>
</dbReference>
<gene>
    <name evidence="9" type="ORF">ENE74_15795</name>
</gene>
<dbReference type="InterPro" id="IPR023753">
    <property type="entry name" value="FAD/NAD-binding_dom"/>
</dbReference>
<evidence type="ECO:0000313" key="10">
    <source>
        <dbReference type="Proteomes" id="UP000282977"/>
    </source>
</evidence>
<evidence type="ECO:0000313" key="9">
    <source>
        <dbReference type="EMBL" id="RVT39322.1"/>
    </source>
</evidence>
<dbReference type="EMBL" id="RZUL01000008">
    <property type="protein sequence ID" value="RVT39322.1"/>
    <property type="molecule type" value="Genomic_DNA"/>
</dbReference>
<evidence type="ECO:0000256" key="4">
    <source>
        <dbReference type="ARBA" id="ARBA00022827"/>
    </source>
</evidence>
<comment type="cofactor">
    <cofactor evidence="1">
        <name>FAD</name>
        <dbReference type="ChEBI" id="CHEBI:57692"/>
    </cofactor>
</comment>
<comment type="caution">
    <text evidence="9">The sequence shown here is derived from an EMBL/GenBank/DDBJ whole genome shotgun (WGS) entry which is preliminary data.</text>
</comment>
<keyword evidence="5" id="KW-0521">NADP</keyword>
<evidence type="ECO:0000256" key="1">
    <source>
        <dbReference type="ARBA" id="ARBA00001974"/>
    </source>
</evidence>
<dbReference type="InterPro" id="IPR036188">
    <property type="entry name" value="FAD/NAD-bd_sf"/>
</dbReference>
<evidence type="ECO:0000256" key="5">
    <source>
        <dbReference type="ARBA" id="ARBA00022857"/>
    </source>
</evidence>
<protein>
    <submittedName>
        <fullName evidence="9">NAD(P)/FAD-dependent oxidoreductase</fullName>
    </submittedName>
</protein>
<dbReference type="Gene3D" id="3.50.50.60">
    <property type="entry name" value="FAD/NAD(P)-binding domain"/>
    <property type="match status" value="2"/>
</dbReference>
<evidence type="ECO:0000256" key="6">
    <source>
        <dbReference type="ARBA" id="ARBA00023002"/>
    </source>
</evidence>
<evidence type="ECO:0000256" key="2">
    <source>
        <dbReference type="ARBA" id="ARBA00010139"/>
    </source>
</evidence>
<evidence type="ECO:0000256" key="3">
    <source>
        <dbReference type="ARBA" id="ARBA00022630"/>
    </source>
</evidence>
<sequence length="545" mass="60815">MLSQGRAPDFDVIVIGAGFAGVYLLHRLRTDGYRVRVIEAGSNVGGVWYWNTYPGARCDVESLQYSYSFDENIDREWQWSERYATQPEIQSYIEFVAERFDLKRDILFNTRVESAAFDSAQNLWTLQTGNDQSDDSQSVTARWVVMATGALSSSKMPEIDGKDDFAGTTFHTGHWPREGVDLAGKTVAVIGTGSSGIQAIPEIAKQAAKLLVFQRTPHFSVPAQNGPIPQEWREQWDRDRQALRTEILSTRSGVLYDYGQTSALSVSDDERQREYEERWAKGGTNFLYAYNDILRDEDANSTAADFVRQKIREIVKDPVTADRLTPIGYPIGAKRICVDTDFYATFNRPNVTLVSVLETPIERINETGIKTSDRQYDVDVLIFATGYDALTGSLTRIDIRGSDGRSLKEAWSAGPYTNLGLMTANFPNMFIVTGPGSPSVLSNMVVSIEHDANWIGDTLNHLRQIGATRIEATEASQQAWMDHVRELAEATLYYKGNSWYLGANVPGKPRVFMPYLGGVDVYQAKCAEVARNGYPGFIIDGGRVA</sequence>
<evidence type="ECO:0000259" key="8">
    <source>
        <dbReference type="Pfam" id="PF07992"/>
    </source>
</evidence>
<keyword evidence="4" id="KW-0274">FAD</keyword>
<keyword evidence="7" id="KW-0503">Monooxygenase</keyword>
<dbReference type="OrthoDB" id="312624at2"/>
<keyword evidence="3" id="KW-0285">Flavoprotein</keyword>